<dbReference type="Proteomes" id="UP000762676">
    <property type="component" value="Unassembled WGS sequence"/>
</dbReference>
<dbReference type="InterPro" id="IPR000863">
    <property type="entry name" value="Sulfotransferase_dom"/>
</dbReference>
<comment type="caution">
    <text evidence="4">The sequence shown here is derived from an EMBL/GenBank/DDBJ whole genome shotgun (WGS) entry which is preliminary data.</text>
</comment>
<evidence type="ECO:0000256" key="2">
    <source>
        <dbReference type="ARBA" id="ARBA00022679"/>
    </source>
</evidence>
<evidence type="ECO:0000313" key="5">
    <source>
        <dbReference type="Proteomes" id="UP000762676"/>
    </source>
</evidence>
<reference evidence="4 5" key="1">
    <citation type="journal article" date="2021" name="Elife">
        <title>Chloroplast acquisition without the gene transfer in kleptoplastic sea slugs, Plakobranchus ocellatus.</title>
        <authorList>
            <person name="Maeda T."/>
            <person name="Takahashi S."/>
            <person name="Yoshida T."/>
            <person name="Shimamura S."/>
            <person name="Takaki Y."/>
            <person name="Nagai Y."/>
            <person name="Toyoda A."/>
            <person name="Suzuki Y."/>
            <person name="Arimoto A."/>
            <person name="Ishii H."/>
            <person name="Satoh N."/>
            <person name="Nishiyama T."/>
            <person name="Hasebe M."/>
            <person name="Maruyama T."/>
            <person name="Minagawa J."/>
            <person name="Obokata J."/>
            <person name="Shigenobu S."/>
        </authorList>
    </citation>
    <scope>NUCLEOTIDE SEQUENCE [LARGE SCALE GENOMIC DNA]</scope>
</reference>
<organism evidence="4 5">
    <name type="scientific">Elysia marginata</name>
    <dbReference type="NCBI Taxonomy" id="1093978"/>
    <lineage>
        <taxon>Eukaryota</taxon>
        <taxon>Metazoa</taxon>
        <taxon>Spiralia</taxon>
        <taxon>Lophotrochozoa</taxon>
        <taxon>Mollusca</taxon>
        <taxon>Gastropoda</taxon>
        <taxon>Heterobranchia</taxon>
        <taxon>Euthyneura</taxon>
        <taxon>Panpulmonata</taxon>
        <taxon>Sacoglossa</taxon>
        <taxon>Placobranchoidea</taxon>
        <taxon>Plakobranchidae</taxon>
        <taxon>Elysia</taxon>
    </lineage>
</organism>
<evidence type="ECO:0000256" key="1">
    <source>
        <dbReference type="ARBA" id="ARBA00005771"/>
    </source>
</evidence>
<feature type="domain" description="Sulfotransferase" evidence="3">
    <location>
        <begin position="27"/>
        <end position="142"/>
    </location>
</feature>
<sequence length="155" mass="17969">MKQKSKSNFTLDNLIKGYVQDFYLYASHQFDFLRQIDDYVKAHPGHPIMHVQYEDLKKDSVSVIKELAKFLELDVSEEFCKEVSAAVSFDAMKKIDHERDPPQDVLEALKGKLKIYRKGEVGDWKNHLTVAQNETIDAFISAQEKKGISHTFQFE</sequence>
<dbReference type="Gene3D" id="3.40.50.300">
    <property type="entry name" value="P-loop containing nucleotide triphosphate hydrolases"/>
    <property type="match status" value="1"/>
</dbReference>
<dbReference type="AlphaFoldDB" id="A0AAV4ESK8"/>
<dbReference type="EMBL" id="BMAT01007427">
    <property type="protein sequence ID" value="GFR64032.1"/>
    <property type="molecule type" value="Genomic_DNA"/>
</dbReference>
<evidence type="ECO:0000313" key="4">
    <source>
        <dbReference type="EMBL" id="GFR64032.1"/>
    </source>
</evidence>
<dbReference type="Pfam" id="PF00685">
    <property type="entry name" value="Sulfotransfer_1"/>
    <property type="match status" value="1"/>
</dbReference>
<dbReference type="PANTHER" id="PTHR11783">
    <property type="entry name" value="SULFOTRANSFERASE SULT"/>
    <property type="match status" value="1"/>
</dbReference>
<keyword evidence="2" id="KW-0808">Transferase</keyword>
<dbReference type="InterPro" id="IPR027417">
    <property type="entry name" value="P-loop_NTPase"/>
</dbReference>
<protein>
    <submittedName>
        <fullName evidence="4">Sulfotransferase</fullName>
    </submittedName>
</protein>
<keyword evidence="5" id="KW-1185">Reference proteome</keyword>
<accession>A0AAV4ESK8</accession>
<name>A0AAV4ESK8_9GAST</name>
<dbReference type="SUPFAM" id="SSF52540">
    <property type="entry name" value="P-loop containing nucleoside triphosphate hydrolases"/>
    <property type="match status" value="1"/>
</dbReference>
<evidence type="ECO:0000259" key="3">
    <source>
        <dbReference type="Pfam" id="PF00685"/>
    </source>
</evidence>
<comment type="similarity">
    <text evidence="1">Belongs to the sulfotransferase 1 family.</text>
</comment>
<gene>
    <name evidence="4" type="ORF">ElyMa_003621200</name>
</gene>
<dbReference type="GO" id="GO:0008146">
    <property type="term" value="F:sulfotransferase activity"/>
    <property type="evidence" value="ECO:0007669"/>
    <property type="project" value="InterPro"/>
</dbReference>
<proteinExistence type="inferred from homology"/>